<evidence type="ECO:0000313" key="2">
    <source>
        <dbReference type="EMBL" id="KAK1288881.1"/>
    </source>
</evidence>
<reference evidence="2" key="1">
    <citation type="journal article" date="2023" name="Nat. Commun.">
        <title>Diploid and tetraploid genomes of Acorus and the evolution of monocots.</title>
        <authorList>
            <person name="Ma L."/>
            <person name="Liu K.W."/>
            <person name="Li Z."/>
            <person name="Hsiao Y.Y."/>
            <person name="Qi Y."/>
            <person name="Fu T."/>
            <person name="Tang G.D."/>
            <person name="Zhang D."/>
            <person name="Sun W.H."/>
            <person name="Liu D.K."/>
            <person name="Li Y."/>
            <person name="Chen G.Z."/>
            <person name="Liu X.D."/>
            <person name="Liao X.Y."/>
            <person name="Jiang Y.T."/>
            <person name="Yu X."/>
            <person name="Hao Y."/>
            <person name="Huang J."/>
            <person name="Zhao X.W."/>
            <person name="Ke S."/>
            <person name="Chen Y.Y."/>
            <person name="Wu W.L."/>
            <person name="Hsu J.L."/>
            <person name="Lin Y.F."/>
            <person name="Huang M.D."/>
            <person name="Li C.Y."/>
            <person name="Huang L."/>
            <person name="Wang Z.W."/>
            <person name="Zhao X."/>
            <person name="Zhong W.Y."/>
            <person name="Peng D.H."/>
            <person name="Ahmad S."/>
            <person name="Lan S."/>
            <person name="Zhang J.S."/>
            <person name="Tsai W.C."/>
            <person name="Van de Peer Y."/>
            <person name="Liu Z.J."/>
        </authorList>
    </citation>
    <scope>NUCLEOTIDE SEQUENCE</scope>
    <source>
        <strain evidence="2">CP</strain>
    </source>
</reference>
<dbReference type="PANTHER" id="PTHR33116">
    <property type="entry name" value="REVERSE TRANSCRIPTASE ZINC-BINDING DOMAIN-CONTAINING PROTEIN-RELATED-RELATED"/>
    <property type="match status" value="1"/>
</dbReference>
<gene>
    <name evidence="2" type="ORF">QJS10_CPB19g00364</name>
</gene>
<dbReference type="Proteomes" id="UP001180020">
    <property type="component" value="Unassembled WGS sequence"/>
</dbReference>
<dbReference type="AlphaFoldDB" id="A0AAV9CJ64"/>
<proteinExistence type="predicted"/>
<comment type="caution">
    <text evidence="2">The sequence shown here is derived from an EMBL/GenBank/DDBJ whole genome shotgun (WGS) entry which is preliminary data.</text>
</comment>
<reference evidence="2" key="2">
    <citation type="submission" date="2023-06" db="EMBL/GenBank/DDBJ databases">
        <authorList>
            <person name="Ma L."/>
            <person name="Liu K.-W."/>
            <person name="Li Z."/>
            <person name="Hsiao Y.-Y."/>
            <person name="Qi Y."/>
            <person name="Fu T."/>
            <person name="Tang G."/>
            <person name="Zhang D."/>
            <person name="Sun W.-H."/>
            <person name="Liu D.-K."/>
            <person name="Li Y."/>
            <person name="Chen G.-Z."/>
            <person name="Liu X.-D."/>
            <person name="Liao X.-Y."/>
            <person name="Jiang Y.-T."/>
            <person name="Yu X."/>
            <person name="Hao Y."/>
            <person name="Huang J."/>
            <person name="Zhao X.-W."/>
            <person name="Ke S."/>
            <person name="Chen Y.-Y."/>
            <person name="Wu W.-L."/>
            <person name="Hsu J.-L."/>
            <person name="Lin Y.-F."/>
            <person name="Huang M.-D."/>
            <person name="Li C.-Y."/>
            <person name="Huang L."/>
            <person name="Wang Z.-W."/>
            <person name="Zhao X."/>
            <person name="Zhong W.-Y."/>
            <person name="Peng D.-H."/>
            <person name="Ahmad S."/>
            <person name="Lan S."/>
            <person name="Zhang J.-S."/>
            <person name="Tsai W.-C."/>
            <person name="Van De Peer Y."/>
            <person name="Liu Z.-J."/>
        </authorList>
    </citation>
    <scope>NUCLEOTIDE SEQUENCE</scope>
    <source>
        <strain evidence="2">CP</strain>
        <tissue evidence="2">Leaves</tissue>
    </source>
</reference>
<dbReference type="EMBL" id="JAUJYO010000019">
    <property type="protein sequence ID" value="KAK1288881.1"/>
    <property type="molecule type" value="Genomic_DNA"/>
</dbReference>
<evidence type="ECO:0000259" key="1">
    <source>
        <dbReference type="PROSITE" id="PS50878"/>
    </source>
</evidence>
<organism evidence="2 3">
    <name type="scientific">Acorus calamus</name>
    <name type="common">Sweet flag</name>
    <dbReference type="NCBI Taxonomy" id="4465"/>
    <lineage>
        <taxon>Eukaryota</taxon>
        <taxon>Viridiplantae</taxon>
        <taxon>Streptophyta</taxon>
        <taxon>Embryophyta</taxon>
        <taxon>Tracheophyta</taxon>
        <taxon>Spermatophyta</taxon>
        <taxon>Magnoliopsida</taxon>
        <taxon>Liliopsida</taxon>
        <taxon>Acoraceae</taxon>
        <taxon>Acorus</taxon>
    </lineage>
</organism>
<accession>A0AAV9CJ64</accession>
<protein>
    <recommendedName>
        <fullName evidence="1">Reverse transcriptase domain-containing protein</fullName>
    </recommendedName>
</protein>
<dbReference type="PANTHER" id="PTHR33116:SF80">
    <property type="entry name" value="REVERSE TRANSCRIPTASE ZINC-BINDING DOMAIN-CONTAINING PROTEIN"/>
    <property type="match status" value="1"/>
</dbReference>
<dbReference type="InterPro" id="IPR043502">
    <property type="entry name" value="DNA/RNA_pol_sf"/>
</dbReference>
<name>A0AAV9CJ64_ACOCL</name>
<dbReference type="PROSITE" id="PS50878">
    <property type="entry name" value="RT_POL"/>
    <property type="match status" value="1"/>
</dbReference>
<evidence type="ECO:0000313" key="3">
    <source>
        <dbReference type="Proteomes" id="UP001180020"/>
    </source>
</evidence>
<keyword evidence="3" id="KW-1185">Reference proteome</keyword>
<dbReference type="InterPro" id="IPR000477">
    <property type="entry name" value="RT_dom"/>
</dbReference>
<dbReference type="Pfam" id="PF00078">
    <property type="entry name" value="RVT_1"/>
    <property type="match status" value="1"/>
</dbReference>
<feature type="domain" description="Reverse transcriptase" evidence="1">
    <location>
        <begin position="240"/>
        <end position="487"/>
    </location>
</feature>
<dbReference type="SUPFAM" id="SSF56672">
    <property type="entry name" value="DNA/RNA polymerases"/>
    <property type="match status" value="1"/>
</dbReference>
<sequence length="722" mass="81742">MNADPGQSTPWLVGGDFNEVRYSDEKAGGRPPNIRRLHRFNLCLERCHLRDISVLEAYVRNLPESLSDHAALKLFATPPLLSYPKLFKFFNAWLAHDAFMSTLEGAWGIVIEGSAMFRLAKKLQHTMRILKRWNLEHFGLAQDRLQLAKEALCAFQASLHLNPLNPNLIAAESLARETYSRTLKLEEEVIRQKARLDWLQSGDRCTKFFYAQFAGRKANNTLRTVILPDDTELMEQWKVQNYTVDYFKSLLNKEAFSMIPPIQSSRRLSVEESESLCAPVSEEEILDTLRQMKSDGSPGPDGFTKSGKGRAAVKIDLCKAFGSIRWPFIQAILEAMGFNRQWIQWIESPRFSVLINGSPFGFFESSSGLRQGDPISPLLFVLGMEILLQRLDEALQRGSIGAFTKHSNAISHLLFADDLIIFSPINLISGRAIKRILSSFAEISGLELNIGKSVAFCGGRENLHQHFINEIGIPQGQLPVTYLGLPLFTGALTSGLCLPLIDKLRRRLQRWHGHLLSFAGRLELAKTVLSSLQLYWTSAFALPSSTIKAMEKVIRAFLWRGPTLKRSLHHVNWATVCLPKEEGGLGLKRIRDWSMAALGARFWEMAAGQSSLWANWMSIRYLLKKGIWTIKASHSGSWIWPKIIASRSWIKQHVRYIIYSGSQVQLWTDPWINGASLDDLLSPPTSIRSQPLIVASLLVNGIWTKPPWWEPGWDMVWAILVR</sequence>